<dbReference type="OrthoDB" id="8759010at2"/>
<dbReference type="AlphaFoldDB" id="R0E8Z1"/>
<gene>
    <name evidence="2" type="ORF">OR37_02189</name>
</gene>
<feature type="transmembrane region" description="Helical" evidence="1">
    <location>
        <begin position="129"/>
        <end position="154"/>
    </location>
</feature>
<name>R0E8Z1_CAUVI</name>
<keyword evidence="1" id="KW-1133">Transmembrane helix</keyword>
<dbReference type="eggNOG" id="ENOG502ZCJ3">
    <property type="taxonomic scope" value="Bacteria"/>
</dbReference>
<sequence length="266" mass="28589" precursor="true">MSMEKIAAKALRTTTVAWFVALMAGLWAFGMYIVGLYGVGAVTGRWDRWNVMLPKGHGYTPGDVSGNLALGVHLLMATFVTFMAALQLIPDIRTRAPGFHRWNGRVFVAVAYAIAGSGVFIAFTRGAVAGVYMAIGNTLNAVLLTACATQALRLAMARRFEAHRRWALRTFVLMLGVFFYRLGMMLWFTAHGGPVGHTKAFDGPFDIFLAFAHVLLPLAVLELYLLARERGGPWAALAMAGVMAVAALATAAGGVLAVVGLWLPSL</sequence>
<protein>
    <recommendedName>
        <fullName evidence="4">DUF2306 domain-containing protein</fullName>
    </recommendedName>
</protein>
<dbReference type="RefSeq" id="WP_004619538.1">
    <property type="nucleotide sequence ID" value="NZ_APMP01000011.1"/>
</dbReference>
<dbReference type="PATRIC" id="fig|1292034.3.peg.2175"/>
<feature type="transmembrane region" description="Helical" evidence="1">
    <location>
        <begin position="166"/>
        <end position="187"/>
    </location>
</feature>
<feature type="transmembrane region" description="Helical" evidence="1">
    <location>
        <begin position="16"/>
        <end position="39"/>
    </location>
</feature>
<dbReference type="STRING" id="1292034.OR37_02189"/>
<feature type="transmembrane region" description="Helical" evidence="1">
    <location>
        <begin position="102"/>
        <end position="123"/>
    </location>
</feature>
<keyword evidence="3" id="KW-1185">Reference proteome</keyword>
<organism evidence="2 3">
    <name type="scientific">Caulobacter vibrioides OR37</name>
    <dbReference type="NCBI Taxonomy" id="1292034"/>
    <lineage>
        <taxon>Bacteria</taxon>
        <taxon>Pseudomonadati</taxon>
        <taxon>Pseudomonadota</taxon>
        <taxon>Alphaproteobacteria</taxon>
        <taxon>Caulobacterales</taxon>
        <taxon>Caulobacteraceae</taxon>
        <taxon>Caulobacter</taxon>
    </lineage>
</organism>
<keyword evidence="1" id="KW-0812">Transmembrane</keyword>
<dbReference type="Proteomes" id="UP000013063">
    <property type="component" value="Unassembled WGS sequence"/>
</dbReference>
<evidence type="ECO:0008006" key="4">
    <source>
        <dbReference type="Google" id="ProtNLM"/>
    </source>
</evidence>
<dbReference type="InterPro" id="IPR018750">
    <property type="entry name" value="DUF2306_membrane"/>
</dbReference>
<evidence type="ECO:0000313" key="2">
    <source>
        <dbReference type="EMBL" id="ENZ81953.1"/>
    </source>
</evidence>
<dbReference type="Pfam" id="PF10067">
    <property type="entry name" value="DUF2306"/>
    <property type="match status" value="1"/>
</dbReference>
<feature type="transmembrane region" description="Helical" evidence="1">
    <location>
        <begin position="68"/>
        <end position="90"/>
    </location>
</feature>
<keyword evidence="1" id="KW-0472">Membrane</keyword>
<evidence type="ECO:0000313" key="3">
    <source>
        <dbReference type="Proteomes" id="UP000013063"/>
    </source>
</evidence>
<dbReference type="EMBL" id="APMP01000011">
    <property type="protein sequence ID" value="ENZ81953.1"/>
    <property type="molecule type" value="Genomic_DNA"/>
</dbReference>
<feature type="transmembrane region" description="Helical" evidence="1">
    <location>
        <begin position="234"/>
        <end position="263"/>
    </location>
</feature>
<feature type="transmembrane region" description="Helical" evidence="1">
    <location>
        <begin position="207"/>
        <end position="227"/>
    </location>
</feature>
<evidence type="ECO:0000256" key="1">
    <source>
        <dbReference type="SAM" id="Phobius"/>
    </source>
</evidence>
<comment type="caution">
    <text evidence="2">The sequence shown here is derived from an EMBL/GenBank/DDBJ whole genome shotgun (WGS) entry which is preliminary data.</text>
</comment>
<reference evidence="2 3" key="1">
    <citation type="journal article" date="2013" name="Genome Announc.">
        <title>Draft Genome Sequence for Caulobacter sp. Strain OR37, a Bacterium Tolerant to Heavy Metals.</title>
        <authorList>
            <person name="Utturkar S.M."/>
            <person name="Bollmann A."/>
            <person name="Brzoska R.M."/>
            <person name="Klingeman D.M."/>
            <person name="Epstein S.E."/>
            <person name="Palumbo A.V."/>
            <person name="Brown S.D."/>
        </authorList>
    </citation>
    <scope>NUCLEOTIDE SEQUENCE [LARGE SCALE GENOMIC DNA]</scope>
    <source>
        <strain evidence="2 3">OR37</strain>
    </source>
</reference>
<proteinExistence type="predicted"/>
<accession>R0E8Z1</accession>